<evidence type="ECO:0000256" key="1">
    <source>
        <dbReference type="SAM" id="Phobius"/>
    </source>
</evidence>
<dbReference type="PANTHER" id="PTHR35395">
    <property type="entry name" value="DUF6536 DOMAIN-CONTAINING PROTEIN"/>
    <property type="match status" value="1"/>
</dbReference>
<reference evidence="2" key="1">
    <citation type="submission" date="2023-06" db="EMBL/GenBank/DDBJ databases">
        <title>Multi-omics analyses reveal the molecular pathogenesis toolkit of Lasiodiplodia hormozganensis, a cross-kingdom pathogen.</title>
        <authorList>
            <person name="Felix C."/>
            <person name="Meneses R."/>
            <person name="Goncalves M.F.M."/>
            <person name="Tilleman L."/>
            <person name="Duarte A.S."/>
            <person name="Jorrin-Novo J.V."/>
            <person name="Van De Peer Y."/>
            <person name="Deforce D."/>
            <person name="Van Nieuwerburgh F."/>
            <person name="Esteves A.C."/>
            <person name="Alves A."/>
        </authorList>
    </citation>
    <scope>NUCLEOTIDE SEQUENCE</scope>
    <source>
        <strain evidence="2">CBS 339.90</strain>
    </source>
</reference>
<evidence type="ECO:0000313" key="2">
    <source>
        <dbReference type="EMBL" id="KAK0645257.1"/>
    </source>
</evidence>
<keyword evidence="1" id="KW-0472">Membrane</keyword>
<feature type="transmembrane region" description="Helical" evidence="1">
    <location>
        <begin position="387"/>
        <end position="407"/>
    </location>
</feature>
<accession>A0AA39Y3A6</accession>
<keyword evidence="1" id="KW-0812">Transmembrane</keyword>
<gene>
    <name evidence="2" type="ORF">DIS24_g8067</name>
</gene>
<dbReference type="AlphaFoldDB" id="A0AA39Y3A6"/>
<dbReference type="PANTHER" id="PTHR35395:SF1">
    <property type="entry name" value="DUF6536 DOMAIN-CONTAINING PROTEIN"/>
    <property type="match status" value="1"/>
</dbReference>
<keyword evidence="1" id="KW-1133">Transmembrane helix</keyword>
<dbReference type="EMBL" id="JAUJDW010000055">
    <property type="protein sequence ID" value="KAK0645257.1"/>
    <property type="molecule type" value="Genomic_DNA"/>
</dbReference>
<protein>
    <submittedName>
        <fullName evidence="2">Uncharacterized protein</fullName>
    </submittedName>
</protein>
<name>A0AA39Y3A6_9PEZI</name>
<organism evidence="2 3">
    <name type="scientific">Lasiodiplodia hormozganensis</name>
    <dbReference type="NCBI Taxonomy" id="869390"/>
    <lineage>
        <taxon>Eukaryota</taxon>
        <taxon>Fungi</taxon>
        <taxon>Dikarya</taxon>
        <taxon>Ascomycota</taxon>
        <taxon>Pezizomycotina</taxon>
        <taxon>Dothideomycetes</taxon>
        <taxon>Dothideomycetes incertae sedis</taxon>
        <taxon>Botryosphaeriales</taxon>
        <taxon>Botryosphaeriaceae</taxon>
        <taxon>Lasiodiplodia</taxon>
    </lineage>
</organism>
<dbReference type="Proteomes" id="UP001175001">
    <property type="component" value="Unassembled WGS sequence"/>
</dbReference>
<keyword evidence="3" id="KW-1185">Reference proteome</keyword>
<feature type="transmembrane region" description="Helical" evidence="1">
    <location>
        <begin position="342"/>
        <end position="361"/>
    </location>
</feature>
<comment type="caution">
    <text evidence="2">The sequence shown here is derived from an EMBL/GenBank/DDBJ whole genome shotgun (WGS) entry which is preliminary data.</text>
</comment>
<sequence>MNDRRSKMDERLSMNMNETEITTVDIKMKMNTVDDRRDWNLMRSHWEQICGEGALVEQLERSALKLMEYRILQDYASYLDKTHSLIQTKKEIGDELSHHFNMSWSCISSAFAKEEKEFRLAWAATNDENKWPATPWKSDATRAVMDLGTELTTRQLIEEVHEYVKRSKRRVNGVNWLIRNGEWYNLATQILRDLKALDIVYPPSRSGDKNSIKLAIERLRDRTLTVASAIGYALSWALNTDTLGNIWPATQLGFGALNTRTIITSGAVAQSGTAPGIWVNSLLANSLQPILSFLYLIHNSRLTAILASTEWDSYGSSAPASKILRVSGIPRGKQRGTNFLQLPFRFAVPLMFWSAMLHWFASQSLFTVSLILDGHGAVFTCGYSPTALLFLFAAFAVPPVFLLWMALKRFKNGVPVAGSSSAAIAAACHPPEGGEGDGGSVIAEGLLGWGVLHEQTGGGRNQSRYCRLRQTAVPFLEEGVAAEAMAFERWKEVVQRTVEKEGLPACRCCRRGRW</sequence>
<evidence type="ECO:0000313" key="3">
    <source>
        <dbReference type="Proteomes" id="UP001175001"/>
    </source>
</evidence>
<proteinExistence type="predicted"/>